<dbReference type="SUPFAM" id="SSF46785">
    <property type="entry name" value="Winged helix' DNA-binding domain"/>
    <property type="match status" value="1"/>
</dbReference>
<evidence type="ECO:0000259" key="1">
    <source>
        <dbReference type="Pfam" id="PF03551"/>
    </source>
</evidence>
<protein>
    <recommendedName>
        <fullName evidence="1">Transcription regulator PadR N-terminal domain-containing protein</fullName>
    </recommendedName>
</protein>
<dbReference type="AlphaFoldDB" id="A0A6J4SF50"/>
<feature type="non-terminal residue" evidence="2">
    <location>
        <position position="61"/>
    </location>
</feature>
<proteinExistence type="predicted"/>
<sequence>MLTATSYIVLGLLERAGEATPYELKQAIARSVGNFWSVPHSQLYSEPERLSKAGLLAERRE</sequence>
<accession>A0A6J4SF50</accession>
<dbReference type="InterPro" id="IPR005149">
    <property type="entry name" value="Tscrpt_reg_PadR_N"/>
</dbReference>
<dbReference type="Gene3D" id="1.10.10.10">
    <property type="entry name" value="Winged helix-like DNA-binding domain superfamily/Winged helix DNA-binding domain"/>
    <property type="match status" value="1"/>
</dbReference>
<dbReference type="InterPro" id="IPR036390">
    <property type="entry name" value="WH_DNA-bd_sf"/>
</dbReference>
<dbReference type="EMBL" id="CADCVV010000077">
    <property type="protein sequence ID" value="CAA9496763.1"/>
    <property type="molecule type" value="Genomic_DNA"/>
</dbReference>
<gene>
    <name evidence="2" type="ORF">AVDCRST_MAG17-1035</name>
</gene>
<dbReference type="InterPro" id="IPR036388">
    <property type="entry name" value="WH-like_DNA-bd_sf"/>
</dbReference>
<name>A0A6J4SF50_9ACTN</name>
<feature type="domain" description="Transcription regulator PadR N-terminal" evidence="1">
    <location>
        <begin position="9"/>
        <end position="60"/>
    </location>
</feature>
<reference evidence="2" key="1">
    <citation type="submission" date="2020-02" db="EMBL/GenBank/DDBJ databases">
        <authorList>
            <person name="Meier V. D."/>
        </authorList>
    </citation>
    <scope>NUCLEOTIDE SEQUENCE</scope>
    <source>
        <strain evidence="2">AVDCRST_MAG17</strain>
    </source>
</reference>
<organism evidence="2">
    <name type="scientific">uncultured Solirubrobacterales bacterium</name>
    <dbReference type="NCBI Taxonomy" id="768556"/>
    <lineage>
        <taxon>Bacteria</taxon>
        <taxon>Bacillati</taxon>
        <taxon>Actinomycetota</taxon>
        <taxon>Thermoleophilia</taxon>
        <taxon>Solirubrobacterales</taxon>
        <taxon>environmental samples</taxon>
    </lineage>
</organism>
<dbReference type="Pfam" id="PF03551">
    <property type="entry name" value="PadR"/>
    <property type="match status" value="1"/>
</dbReference>
<evidence type="ECO:0000313" key="2">
    <source>
        <dbReference type="EMBL" id="CAA9496763.1"/>
    </source>
</evidence>